<evidence type="ECO:0000256" key="2">
    <source>
        <dbReference type="ARBA" id="ARBA00012682"/>
    </source>
</evidence>
<dbReference type="SUPFAM" id="SSF54719">
    <property type="entry name" value="Fe,Mn superoxide dismutase (SOD), C-terminal domain"/>
    <property type="match status" value="1"/>
</dbReference>
<evidence type="ECO:0000259" key="8">
    <source>
        <dbReference type="Pfam" id="PF02777"/>
    </source>
</evidence>
<comment type="catalytic activity">
    <reaction evidence="6">
        <text>2 superoxide + 2 H(+) = H2O2 + O2</text>
        <dbReference type="Rhea" id="RHEA:20696"/>
        <dbReference type="ChEBI" id="CHEBI:15378"/>
        <dbReference type="ChEBI" id="CHEBI:15379"/>
        <dbReference type="ChEBI" id="CHEBI:16240"/>
        <dbReference type="ChEBI" id="CHEBI:18421"/>
        <dbReference type="EC" id="1.15.1.1"/>
    </reaction>
</comment>
<evidence type="ECO:0000313" key="10">
    <source>
        <dbReference type="Proteomes" id="UP000177785"/>
    </source>
</evidence>
<comment type="similarity">
    <text evidence="1 6">Belongs to the iron/manganese superoxide dismutase family.</text>
</comment>
<evidence type="ECO:0000256" key="4">
    <source>
        <dbReference type="ARBA" id="ARBA00023002"/>
    </source>
</evidence>
<evidence type="ECO:0000256" key="6">
    <source>
        <dbReference type="RuleBase" id="RU000414"/>
    </source>
</evidence>
<evidence type="ECO:0000259" key="7">
    <source>
        <dbReference type="Pfam" id="PF00081"/>
    </source>
</evidence>
<reference evidence="9 10" key="1">
    <citation type="journal article" date="2016" name="Nat. Commun.">
        <title>Thousands of microbial genomes shed light on interconnected biogeochemical processes in an aquifer system.</title>
        <authorList>
            <person name="Anantharaman K."/>
            <person name="Brown C.T."/>
            <person name="Hug L.A."/>
            <person name="Sharon I."/>
            <person name="Castelle C.J."/>
            <person name="Probst A.J."/>
            <person name="Thomas B.C."/>
            <person name="Singh A."/>
            <person name="Wilkins M.J."/>
            <person name="Karaoz U."/>
            <person name="Brodie E.L."/>
            <person name="Williams K.H."/>
            <person name="Hubbard S.S."/>
            <person name="Banfield J.F."/>
        </authorList>
    </citation>
    <scope>NUCLEOTIDE SEQUENCE [LARGE SCALE GENOMIC DNA]</scope>
</reference>
<dbReference type="EC" id="1.15.1.1" evidence="2 6"/>
<dbReference type="InterPro" id="IPR036324">
    <property type="entry name" value="Mn/Fe_SOD_N_sf"/>
</dbReference>
<feature type="binding site" evidence="5">
    <location>
        <position position="155"/>
    </location>
    <ligand>
        <name>Mn(2+)</name>
        <dbReference type="ChEBI" id="CHEBI:29035"/>
    </ligand>
</feature>
<protein>
    <recommendedName>
        <fullName evidence="2 6">Superoxide dismutase</fullName>
        <ecNumber evidence="2 6">1.15.1.1</ecNumber>
    </recommendedName>
</protein>
<dbReference type="Proteomes" id="UP000177785">
    <property type="component" value="Unassembled WGS sequence"/>
</dbReference>
<dbReference type="Pfam" id="PF02777">
    <property type="entry name" value="Sod_Fe_C"/>
    <property type="match status" value="1"/>
</dbReference>
<evidence type="ECO:0000256" key="5">
    <source>
        <dbReference type="PIRSR" id="PIRSR000349-1"/>
    </source>
</evidence>
<comment type="caution">
    <text evidence="9">The sequence shown here is derived from an EMBL/GenBank/DDBJ whole genome shotgun (WGS) entry which is preliminary data.</text>
</comment>
<evidence type="ECO:0000313" key="9">
    <source>
        <dbReference type="EMBL" id="OGZ45632.1"/>
    </source>
</evidence>
<accession>A0A1G2G6D4</accession>
<evidence type="ECO:0000256" key="1">
    <source>
        <dbReference type="ARBA" id="ARBA00008714"/>
    </source>
</evidence>
<dbReference type="PANTHER" id="PTHR11404">
    <property type="entry name" value="SUPEROXIDE DISMUTASE 2"/>
    <property type="match status" value="1"/>
</dbReference>
<feature type="binding site" evidence="5">
    <location>
        <position position="23"/>
    </location>
    <ligand>
        <name>Mn(2+)</name>
        <dbReference type="ChEBI" id="CHEBI:29035"/>
    </ligand>
</feature>
<dbReference type="Gene3D" id="3.55.40.20">
    <property type="entry name" value="Iron/manganese superoxide dismutase, C-terminal domain"/>
    <property type="match status" value="1"/>
</dbReference>
<dbReference type="GO" id="GO:0046872">
    <property type="term" value="F:metal ion binding"/>
    <property type="evidence" value="ECO:0007669"/>
    <property type="project" value="UniProtKB-KW"/>
</dbReference>
<gene>
    <name evidence="9" type="ORF">A2756_01840</name>
</gene>
<dbReference type="SUPFAM" id="SSF46609">
    <property type="entry name" value="Fe,Mn superoxide dismutase (SOD), N-terminal domain"/>
    <property type="match status" value="1"/>
</dbReference>
<dbReference type="Gene3D" id="1.10.287.990">
    <property type="entry name" value="Fe,Mn superoxide dismutase (SOD) domain"/>
    <property type="match status" value="1"/>
</dbReference>
<dbReference type="InterPro" id="IPR036314">
    <property type="entry name" value="SOD_C_sf"/>
</dbReference>
<dbReference type="AlphaFoldDB" id="A0A1G2G6D4"/>
<dbReference type="InterPro" id="IPR019831">
    <property type="entry name" value="Mn/Fe_SOD_N"/>
</dbReference>
<dbReference type="GO" id="GO:0004784">
    <property type="term" value="F:superoxide dismutase activity"/>
    <property type="evidence" value="ECO:0007669"/>
    <property type="project" value="UniProtKB-EC"/>
</dbReference>
<feature type="domain" description="Manganese/iron superoxide dismutase N-terminal" evidence="7">
    <location>
        <begin position="7"/>
        <end position="82"/>
    </location>
</feature>
<sequence>MHEPKPLSYTALDGLSERQLKEHHDVLYAGYVKKANEIEEKLKTADTASANATYSEFGELKREETFALNGIKLHEGYFANMSDQPNACEGLIRTLIERDFGSYEKWETEFKAAGIAGRGWVVLGYDFDEKCLRTILCDSHNQGGVWNMAALFIMDVYEHAYFLDYATARKAYIESFFKNLNWVHVNETLQRYQITV</sequence>
<feature type="binding site" evidence="5">
    <location>
        <position position="74"/>
    </location>
    <ligand>
        <name>Mn(2+)</name>
        <dbReference type="ChEBI" id="CHEBI:29035"/>
    </ligand>
</feature>
<dbReference type="STRING" id="1802115.A2756_01840"/>
<dbReference type="Pfam" id="PF00081">
    <property type="entry name" value="Sod_Fe_N"/>
    <property type="match status" value="1"/>
</dbReference>
<dbReference type="InterPro" id="IPR019832">
    <property type="entry name" value="Mn/Fe_SOD_C"/>
</dbReference>
<comment type="function">
    <text evidence="6">Destroys radicals which are normally produced within the cells and which are toxic to biological systems.</text>
</comment>
<dbReference type="PIRSF" id="PIRSF000349">
    <property type="entry name" value="SODismutase"/>
    <property type="match status" value="1"/>
</dbReference>
<proteinExistence type="inferred from homology"/>
<dbReference type="InterPro" id="IPR050265">
    <property type="entry name" value="Fe/Mn_Superoxide_Dismutase"/>
</dbReference>
<name>A0A1G2G6D4_9BACT</name>
<dbReference type="InterPro" id="IPR001189">
    <property type="entry name" value="Mn/Fe_SOD"/>
</dbReference>
<feature type="domain" description="Manganese/iron superoxide dismutase C-terminal" evidence="8">
    <location>
        <begin position="92"/>
        <end position="187"/>
    </location>
</feature>
<evidence type="ECO:0000256" key="3">
    <source>
        <dbReference type="ARBA" id="ARBA00022723"/>
    </source>
</evidence>
<keyword evidence="4 6" id="KW-0560">Oxidoreductase</keyword>
<dbReference type="PANTHER" id="PTHR11404:SF6">
    <property type="entry name" value="SUPEROXIDE DISMUTASE [MN], MITOCHONDRIAL"/>
    <property type="match status" value="1"/>
</dbReference>
<dbReference type="EMBL" id="MHNL01000005">
    <property type="protein sequence ID" value="OGZ45632.1"/>
    <property type="molecule type" value="Genomic_DNA"/>
</dbReference>
<keyword evidence="3 5" id="KW-0479">Metal-binding</keyword>
<feature type="binding site" evidence="5">
    <location>
        <position position="159"/>
    </location>
    <ligand>
        <name>Mn(2+)</name>
        <dbReference type="ChEBI" id="CHEBI:29035"/>
    </ligand>
</feature>
<organism evidence="9 10">
    <name type="scientific">Candidatus Ryanbacteria bacterium RIFCSPHIGHO2_01_FULL_48_27</name>
    <dbReference type="NCBI Taxonomy" id="1802115"/>
    <lineage>
        <taxon>Bacteria</taxon>
        <taxon>Candidatus Ryaniibacteriota</taxon>
    </lineage>
</organism>